<protein>
    <submittedName>
        <fullName evidence="2">Uncharacterized protein</fullName>
    </submittedName>
</protein>
<evidence type="ECO:0000256" key="1">
    <source>
        <dbReference type="SAM" id="MobiDB-lite"/>
    </source>
</evidence>
<gene>
    <name evidence="2" type="ORF">K470DRAFT_289483</name>
</gene>
<evidence type="ECO:0000313" key="3">
    <source>
        <dbReference type="Proteomes" id="UP000799421"/>
    </source>
</evidence>
<reference evidence="2" key="1">
    <citation type="journal article" date="2020" name="Stud. Mycol.">
        <title>101 Dothideomycetes genomes: a test case for predicting lifestyles and emergence of pathogens.</title>
        <authorList>
            <person name="Haridas S."/>
            <person name="Albert R."/>
            <person name="Binder M."/>
            <person name="Bloem J."/>
            <person name="Labutti K."/>
            <person name="Salamov A."/>
            <person name="Andreopoulos B."/>
            <person name="Baker S."/>
            <person name="Barry K."/>
            <person name="Bills G."/>
            <person name="Bluhm B."/>
            <person name="Cannon C."/>
            <person name="Castanera R."/>
            <person name="Culley D."/>
            <person name="Daum C."/>
            <person name="Ezra D."/>
            <person name="Gonzalez J."/>
            <person name="Henrissat B."/>
            <person name="Kuo A."/>
            <person name="Liang C."/>
            <person name="Lipzen A."/>
            <person name="Lutzoni F."/>
            <person name="Magnuson J."/>
            <person name="Mondo S."/>
            <person name="Nolan M."/>
            <person name="Ohm R."/>
            <person name="Pangilinan J."/>
            <person name="Park H.-J."/>
            <person name="Ramirez L."/>
            <person name="Alfaro M."/>
            <person name="Sun H."/>
            <person name="Tritt A."/>
            <person name="Yoshinaga Y."/>
            <person name="Zwiers L.-H."/>
            <person name="Turgeon B."/>
            <person name="Goodwin S."/>
            <person name="Spatafora J."/>
            <person name="Crous P."/>
            <person name="Grigoriev I."/>
        </authorList>
    </citation>
    <scope>NUCLEOTIDE SEQUENCE</scope>
    <source>
        <strain evidence="2">CBS 480.64</strain>
    </source>
</reference>
<evidence type="ECO:0000313" key="2">
    <source>
        <dbReference type="EMBL" id="KAF2858503.1"/>
    </source>
</evidence>
<feature type="region of interest" description="Disordered" evidence="1">
    <location>
        <begin position="119"/>
        <end position="200"/>
    </location>
</feature>
<accession>A0A6A7BTN4</accession>
<feature type="compositionally biased region" description="Basic residues" evidence="1">
    <location>
        <begin position="123"/>
        <end position="139"/>
    </location>
</feature>
<organism evidence="2 3">
    <name type="scientific">Piedraia hortae CBS 480.64</name>
    <dbReference type="NCBI Taxonomy" id="1314780"/>
    <lineage>
        <taxon>Eukaryota</taxon>
        <taxon>Fungi</taxon>
        <taxon>Dikarya</taxon>
        <taxon>Ascomycota</taxon>
        <taxon>Pezizomycotina</taxon>
        <taxon>Dothideomycetes</taxon>
        <taxon>Dothideomycetidae</taxon>
        <taxon>Capnodiales</taxon>
        <taxon>Piedraiaceae</taxon>
        <taxon>Piedraia</taxon>
    </lineage>
</organism>
<dbReference type="AlphaFoldDB" id="A0A6A7BTN4"/>
<feature type="region of interest" description="Disordered" evidence="1">
    <location>
        <begin position="1"/>
        <end position="29"/>
    </location>
</feature>
<keyword evidence="3" id="KW-1185">Reference proteome</keyword>
<name>A0A6A7BTN4_9PEZI</name>
<sequence>MWPNMNIMNEGPSRGSLHPSFGSLRPVGSPAPGSVLSVRTVPTPTRTPTAASALTVAAAEPTAPYIKGRHTVGTGQIVYEVYQPGKGTSTVSLEDVEKYIPYEVLERFEHARIREEEFNFPQPKRRASKGSAKKSRGRKPVPITDDEYEDGGVSGDGDNATGKGADNEKDEDVEKAYFYNEEPEENLSDINPGEQAKVTD</sequence>
<proteinExistence type="predicted"/>
<dbReference type="Proteomes" id="UP000799421">
    <property type="component" value="Unassembled WGS sequence"/>
</dbReference>
<dbReference type="EMBL" id="MU006009">
    <property type="protein sequence ID" value="KAF2858503.1"/>
    <property type="molecule type" value="Genomic_DNA"/>
</dbReference>